<accession>A0A067TKG4</accession>
<dbReference type="PANTHER" id="PTHR12708">
    <property type="entry name" value="DNA POLYMERASE EPSILON SUBUNIT B"/>
    <property type="match status" value="1"/>
</dbReference>
<evidence type="ECO:0000313" key="8">
    <source>
        <dbReference type="EMBL" id="KDR83646.1"/>
    </source>
</evidence>
<evidence type="ECO:0000256" key="3">
    <source>
        <dbReference type="ARBA" id="ARBA00022705"/>
    </source>
</evidence>
<dbReference type="AlphaFoldDB" id="A0A067TKG4"/>
<keyword evidence="3 6" id="KW-0235">DNA replication</keyword>
<evidence type="ECO:0000256" key="4">
    <source>
        <dbReference type="ARBA" id="ARBA00023125"/>
    </source>
</evidence>
<feature type="domain" description="DNA polymerase alpha/delta/epsilon subunit B" evidence="7">
    <location>
        <begin position="290"/>
        <end position="496"/>
    </location>
</feature>
<gene>
    <name evidence="8" type="ORF">GALMADRAFT_235957</name>
</gene>
<dbReference type="Gene3D" id="3.60.21.50">
    <property type="match status" value="1"/>
</dbReference>
<keyword evidence="4 6" id="KW-0238">DNA-binding</keyword>
<proteinExistence type="inferred from homology"/>
<comment type="function">
    <text evidence="6">Participates in DNA repair and in chromosomal DNA replication.</text>
</comment>
<comment type="subcellular location">
    <subcellularLocation>
        <location evidence="1 6">Nucleus</location>
    </subcellularLocation>
</comment>
<comment type="similarity">
    <text evidence="2 6">Belongs to the DNA polymerase epsilon subunit B family.</text>
</comment>
<dbReference type="GO" id="GO:0003677">
    <property type="term" value="F:DNA binding"/>
    <property type="evidence" value="ECO:0007669"/>
    <property type="project" value="UniProtKB-UniRule"/>
</dbReference>
<evidence type="ECO:0000259" key="7">
    <source>
        <dbReference type="Pfam" id="PF04042"/>
    </source>
</evidence>
<reference evidence="9" key="1">
    <citation type="journal article" date="2014" name="Proc. Natl. Acad. Sci. U.S.A.">
        <title>Extensive sampling of basidiomycete genomes demonstrates inadequacy of the white-rot/brown-rot paradigm for wood decay fungi.</title>
        <authorList>
            <person name="Riley R."/>
            <person name="Salamov A.A."/>
            <person name="Brown D.W."/>
            <person name="Nagy L.G."/>
            <person name="Floudas D."/>
            <person name="Held B.W."/>
            <person name="Levasseur A."/>
            <person name="Lombard V."/>
            <person name="Morin E."/>
            <person name="Otillar R."/>
            <person name="Lindquist E.A."/>
            <person name="Sun H."/>
            <person name="LaButti K.M."/>
            <person name="Schmutz J."/>
            <person name="Jabbour D."/>
            <person name="Luo H."/>
            <person name="Baker S.E."/>
            <person name="Pisabarro A.G."/>
            <person name="Walton J.D."/>
            <person name="Blanchette R.A."/>
            <person name="Henrissat B."/>
            <person name="Martin F."/>
            <person name="Cullen D."/>
            <person name="Hibbett D.S."/>
            <person name="Grigoriev I.V."/>
        </authorList>
    </citation>
    <scope>NUCLEOTIDE SEQUENCE [LARGE SCALE GENOMIC DNA]</scope>
    <source>
        <strain evidence="9">CBS 339.88</strain>
    </source>
</reference>
<evidence type="ECO:0000256" key="6">
    <source>
        <dbReference type="PIRNR" id="PIRNR000799"/>
    </source>
</evidence>
<evidence type="ECO:0000313" key="9">
    <source>
        <dbReference type="Proteomes" id="UP000027222"/>
    </source>
</evidence>
<dbReference type="GO" id="GO:0008622">
    <property type="term" value="C:epsilon DNA polymerase complex"/>
    <property type="evidence" value="ECO:0007669"/>
    <property type="project" value="UniProtKB-UniRule"/>
</dbReference>
<keyword evidence="5 6" id="KW-0539">Nucleus</keyword>
<dbReference type="InterPro" id="IPR016266">
    <property type="entry name" value="POLE2"/>
</dbReference>
<protein>
    <recommendedName>
        <fullName evidence="6">DNA polymerase epsilon subunit</fullName>
    </recommendedName>
    <alternativeName>
        <fullName evidence="6">DNA polymerase II subunit 2</fullName>
    </alternativeName>
</protein>
<dbReference type="Proteomes" id="UP000027222">
    <property type="component" value="Unassembled WGS sequence"/>
</dbReference>
<evidence type="ECO:0000256" key="5">
    <source>
        <dbReference type="ARBA" id="ARBA00023242"/>
    </source>
</evidence>
<dbReference type="HOGENOM" id="CLU_010628_2_1_1"/>
<dbReference type="PIRSF" id="PIRSF000799">
    <property type="entry name" value="DNA_pol_eps_2"/>
    <property type="match status" value="1"/>
</dbReference>
<organism evidence="8 9">
    <name type="scientific">Galerina marginata (strain CBS 339.88)</name>
    <dbReference type="NCBI Taxonomy" id="685588"/>
    <lineage>
        <taxon>Eukaryota</taxon>
        <taxon>Fungi</taxon>
        <taxon>Dikarya</taxon>
        <taxon>Basidiomycota</taxon>
        <taxon>Agaricomycotina</taxon>
        <taxon>Agaricomycetes</taxon>
        <taxon>Agaricomycetidae</taxon>
        <taxon>Agaricales</taxon>
        <taxon>Agaricineae</taxon>
        <taxon>Strophariaceae</taxon>
        <taxon>Galerina</taxon>
    </lineage>
</organism>
<dbReference type="InterPro" id="IPR007185">
    <property type="entry name" value="DNA_pol_a/d/e_bsu"/>
</dbReference>
<dbReference type="Pfam" id="PF04042">
    <property type="entry name" value="DNA_pol_E_B"/>
    <property type="match status" value="1"/>
</dbReference>
<keyword evidence="9" id="KW-1185">Reference proteome</keyword>
<evidence type="ECO:0000256" key="1">
    <source>
        <dbReference type="ARBA" id="ARBA00004123"/>
    </source>
</evidence>
<dbReference type="GO" id="GO:0042276">
    <property type="term" value="P:error-prone translesion synthesis"/>
    <property type="evidence" value="ECO:0007669"/>
    <property type="project" value="TreeGrafter"/>
</dbReference>
<dbReference type="OrthoDB" id="10254730at2759"/>
<dbReference type="GO" id="GO:0006261">
    <property type="term" value="P:DNA-templated DNA replication"/>
    <property type="evidence" value="ECO:0007669"/>
    <property type="project" value="InterPro"/>
</dbReference>
<dbReference type="PANTHER" id="PTHR12708:SF0">
    <property type="entry name" value="DNA POLYMERASE EPSILON SUBUNIT 2"/>
    <property type="match status" value="1"/>
</dbReference>
<dbReference type="STRING" id="685588.A0A067TKG4"/>
<dbReference type="EMBL" id="KL142368">
    <property type="protein sequence ID" value="KDR83646.1"/>
    <property type="molecule type" value="Genomic_DNA"/>
</dbReference>
<sequence length="540" mass="61185">MADDRQRIIIKVFRKFSNSLGPDALSLVESILKNHEIEGPEVELSLEALAKEYNKQDDATMKVSVEVLSRVYESFQDQGDRTQAEKELIDPENHLFFIDAFEMPRWTWSQERGTFEKSSVPSTSSGSPESRVISIRDRLHIIKQCVLRNEHFAPSTLPSRDREKLVTLKSTKQLLGRFRERFLLLGMLAYDKEGKLCLEDADGSVALDFSTLDEPGDGLFSEGCFSLVEGEYTEEATLEIIAIGQPPCESRETARSIYGHIDFLGKGATSLLEDAQFKLRVREEIPEMNFFFLSDVWLDHPQTLPGIQKMFDNCIENDFIPRVIVMCGNFTSKSIAHGNGRDIQKYQDNFDALADLIVAYPSITRSTHFVFVPGPLDITVNSTLPRRPLLSTLTGRLKTRIPKVHLASNPCRIKFFDQEIVVFREDLMSRMLRNVVGVKPEVKSEDLKRFLVQSILDQSHLSPLTINIQPVLSDYDHSLRLYPLPTALVLADKYDSYKVTYTGCHVFNPGGFIGKSLTFSTYTPAEINSEECVLTMGEED</sequence>
<evidence type="ECO:0000256" key="2">
    <source>
        <dbReference type="ARBA" id="ARBA00009560"/>
    </source>
</evidence>
<name>A0A067TKG4_GALM3</name>